<dbReference type="Proteomes" id="UP000521943">
    <property type="component" value="Unassembled WGS sequence"/>
</dbReference>
<feature type="compositionally biased region" description="Low complexity" evidence="1">
    <location>
        <begin position="159"/>
        <end position="168"/>
    </location>
</feature>
<protein>
    <submittedName>
        <fullName evidence="2">Uncharacterized protein</fullName>
    </submittedName>
</protein>
<feature type="region of interest" description="Disordered" evidence="1">
    <location>
        <begin position="1"/>
        <end position="20"/>
    </location>
</feature>
<comment type="caution">
    <text evidence="2">The sequence shown here is derived from an EMBL/GenBank/DDBJ whole genome shotgun (WGS) entry which is preliminary data.</text>
</comment>
<evidence type="ECO:0000313" key="3">
    <source>
        <dbReference type="Proteomes" id="UP000521943"/>
    </source>
</evidence>
<sequence>MIENGNSLHKRPVNASEPHRRIHIGALRACRVRPSNQNRTCMINDAKRQIKRAHRVRDVWRGEQGGMEGSRRRGIVGRLAPTLTRVIFQPQWSVKYNFVLRARLGADSEYSSRPQGGLKAHLPGWSVQLAVWDIRVHIARGERVLSIVGSLTANIPQISRNSPSRSPLPNLPFVPLKPSTQPDTTVAPKHTLMHDDKAPALLFCTNFTKSDRAEAADGTALSDDEDT</sequence>
<proteinExistence type="predicted"/>
<dbReference type="EMBL" id="JACGCI010000022">
    <property type="protein sequence ID" value="KAF6757376.1"/>
    <property type="molecule type" value="Genomic_DNA"/>
</dbReference>
<reference evidence="2 3" key="1">
    <citation type="submission" date="2020-07" db="EMBL/GenBank/DDBJ databases">
        <title>Comparative genomics of pyrophilous fungi reveals a link between fire events and developmental genes.</title>
        <authorList>
            <consortium name="DOE Joint Genome Institute"/>
            <person name="Steindorff A.S."/>
            <person name="Carver A."/>
            <person name="Calhoun S."/>
            <person name="Stillman K."/>
            <person name="Liu H."/>
            <person name="Lipzen A."/>
            <person name="Pangilinan J."/>
            <person name="Labutti K."/>
            <person name="Bruns T.D."/>
            <person name="Grigoriev I.V."/>
        </authorList>
    </citation>
    <scope>NUCLEOTIDE SEQUENCE [LARGE SCALE GENOMIC DNA]</scope>
    <source>
        <strain evidence="2 3">CBS 144469</strain>
    </source>
</reference>
<gene>
    <name evidence="2" type="ORF">DFP72DRAFT_1111402</name>
</gene>
<evidence type="ECO:0000313" key="2">
    <source>
        <dbReference type="EMBL" id="KAF6757376.1"/>
    </source>
</evidence>
<accession>A0A8H6I2A1</accession>
<organism evidence="2 3">
    <name type="scientific">Ephemerocybe angulata</name>
    <dbReference type="NCBI Taxonomy" id="980116"/>
    <lineage>
        <taxon>Eukaryota</taxon>
        <taxon>Fungi</taxon>
        <taxon>Dikarya</taxon>
        <taxon>Basidiomycota</taxon>
        <taxon>Agaricomycotina</taxon>
        <taxon>Agaricomycetes</taxon>
        <taxon>Agaricomycetidae</taxon>
        <taxon>Agaricales</taxon>
        <taxon>Agaricineae</taxon>
        <taxon>Psathyrellaceae</taxon>
        <taxon>Ephemerocybe</taxon>
    </lineage>
</organism>
<keyword evidence="3" id="KW-1185">Reference proteome</keyword>
<evidence type="ECO:0000256" key="1">
    <source>
        <dbReference type="SAM" id="MobiDB-lite"/>
    </source>
</evidence>
<feature type="region of interest" description="Disordered" evidence="1">
    <location>
        <begin position="158"/>
        <end position="185"/>
    </location>
</feature>
<dbReference type="AlphaFoldDB" id="A0A8H6I2A1"/>
<name>A0A8H6I2A1_9AGAR</name>